<evidence type="ECO:0000256" key="1">
    <source>
        <dbReference type="SAM" id="MobiDB-lite"/>
    </source>
</evidence>
<dbReference type="Proteomes" id="UP001597102">
    <property type="component" value="Unassembled WGS sequence"/>
</dbReference>
<feature type="region of interest" description="Disordered" evidence="1">
    <location>
        <begin position="220"/>
        <end position="251"/>
    </location>
</feature>
<reference evidence="4" key="1">
    <citation type="journal article" date="2019" name="Int. J. Syst. Evol. Microbiol.">
        <title>The Global Catalogue of Microorganisms (GCM) 10K type strain sequencing project: providing services to taxonomists for standard genome sequencing and annotation.</title>
        <authorList>
            <consortium name="The Broad Institute Genomics Platform"/>
            <consortium name="The Broad Institute Genome Sequencing Center for Infectious Disease"/>
            <person name="Wu L."/>
            <person name="Ma J."/>
        </authorList>
    </citation>
    <scope>NUCLEOTIDE SEQUENCE [LARGE SCALE GENOMIC DNA]</scope>
    <source>
        <strain evidence="4">CCUG 61697</strain>
    </source>
</reference>
<evidence type="ECO:0000313" key="3">
    <source>
        <dbReference type="EMBL" id="MFD0987398.1"/>
    </source>
</evidence>
<protein>
    <submittedName>
        <fullName evidence="3">Invasion associated locus B family protein</fullName>
    </submittedName>
</protein>
<feature type="signal peptide" evidence="2">
    <location>
        <begin position="1"/>
        <end position="36"/>
    </location>
</feature>
<keyword evidence="4" id="KW-1185">Reference proteome</keyword>
<feature type="chain" id="PRO_5045850936" evidence="2">
    <location>
        <begin position="37"/>
        <end position="251"/>
    </location>
</feature>
<evidence type="ECO:0000256" key="2">
    <source>
        <dbReference type="SAM" id="SignalP"/>
    </source>
</evidence>
<evidence type="ECO:0000313" key="4">
    <source>
        <dbReference type="Proteomes" id="UP001597102"/>
    </source>
</evidence>
<dbReference type="EMBL" id="JBHTJO010000001">
    <property type="protein sequence ID" value="MFD0987398.1"/>
    <property type="molecule type" value="Genomic_DNA"/>
</dbReference>
<dbReference type="InterPro" id="IPR038696">
    <property type="entry name" value="IalB_sf"/>
</dbReference>
<name>A0ABW3JAA7_9HYPH</name>
<proteinExistence type="predicted"/>
<dbReference type="Pfam" id="PF06776">
    <property type="entry name" value="IalB"/>
    <property type="match status" value="1"/>
</dbReference>
<accession>A0ABW3JAA7</accession>
<sequence length="251" mass="26991">MLWSQDQNRLQMGARRLPLLVALAGMVALAVPPAVAQEAPPAPNAQPQQGQAAGVAPAQDAWVKLCEKNAQTQDKQICLTHHERLDGNTGMVLVAAAIRKVEGEDKETFLVRLPTAIALAIPAGVQIRVDEGEPMRLPYTLCYATSCQAETELKPELLAELRKGTQLVVAAVNLQRKAIGFPVPLEGFSKAYDGEPVDKAKYQEARRRLMEMIRKRQTELANKAAEAEAEKEGGGNGGASSVAPKTAVPVE</sequence>
<keyword evidence="2" id="KW-0732">Signal</keyword>
<dbReference type="RefSeq" id="WP_379089292.1">
    <property type="nucleotide sequence ID" value="NZ_JBHTJO010000001.1"/>
</dbReference>
<dbReference type="InterPro" id="IPR010642">
    <property type="entry name" value="Invasion_prot_B"/>
</dbReference>
<dbReference type="Gene3D" id="2.60.40.1880">
    <property type="entry name" value="Invasion associated locus B (IalB) protein"/>
    <property type="match status" value="1"/>
</dbReference>
<comment type="caution">
    <text evidence="3">The sequence shown here is derived from an EMBL/GenBank/DDBJ whole genome shotgun (WGS) entry which is preliminary data.</text>
</comment>
<gene>
    <name evidence="3" type="ORF">ACFQ2F_09855</name>
</gene>
<organism evidence="3 4">
    <name type="scientific">Methyloligella solikamskensis</name>
    <dbReference type="NCBI Taxonomy" id="1177756"/>
    <lineage>
        <taxon>Bacteria</taxon>
        <taxon>Pseudomonadati</taxon>
        <taxon>Pseudomonadota</taxon>
        <taxon>Alphaproteobacteria</taxon>
        <taxon>Hyphomicrobiales</taxon>
        <taxon>Hyphomicrobiaceae</taxon>
        <taxon>Methyloligella</taxon>
    </lineage>
</organism>